<feature type="region of interest" description="Disordered" evidence="1">
    <location>
        <begin position="117"/>
        <end position="152"/>
    </location>
</feature>
<evidence type="ECO:0000313" key="2">
    <source>
        <dbReference type="EMBL" id="MCG2629730.1"/>
    </source>
</evidence>
<evidence type="ECO:0000256" key="1">
    <source>
        <dbReference type="SAM" id="MobiDB-lite"/>
    </source>
</evidence>
<feature type="compositionally biased region" description="Basic and acidic residues" evidence="1">
    <location>
        <begin position="135"/>
        <end position="152"/>
    </location>
</feature>
<proteinExistence type="predicted"/>
<gene>
    <name evidence="2" type="ORF">L6654_24200</name>
</gene>
<dbReference type="Proteomes" id="UP001139054">
    <property type="component" value="Unassembled WGS sequence"/>
</dbReference>
<evidence type="ECO:0000313" key="3">
    <source>
        <dbReference type="Proteomes" id="UP001139054"/>
    </source>
</evidence>
<accession>A0A9X1U925</accession>
<protein>
    <submittedName>
        <fullName evidence="2">Uncharacterized protein</fullName>
    </submittedName>
</protein>
<reference evidence="2" key="1">
    <citation type="submission" date="2022-01" db="EMBL/GenBank/DDBJ databases">
        <title>Genome sequnece data of strain Bradyrhizobium sp. nov.</title>
        <authorList>
            <person name="Zhang J."/>
        </authorList>
    </citation>
    <scope>NUCLEOTIDE SEQUENCE</scope>
    <source>
        <strain evidence="2">WYCCWR 13023</strain>
    </source>
</reference>
<dbReference type="EMBL" id="JAKLTY010000016">
    <property type="protein sequence ID" value="MCG2629730.1"/>
    <property type="molecule type" value="Genomic_DNA"/>
</dbReference>
<name>A0A9X1U925_9BRAD</name>
<dbReference type="RefSeq" id="WP_237891199.1">
    <property type="nucleotide sequence ID" value="NZ_JAKLTY010000016.1"/>
</dbReference>
<sequence>MLDLDFDDLLVPADDDGPSSGSDNVTCGGLIVPSRAPNGQVLNLEAEAYRAAGSLNGLVVFVEADPETGEDVFSNAREFADAMGLVSLPTQEQASMWLRQRLSEALSGWEERLGAAWSEAEARTPRSAKPSPVPEIRERPKWSTGRDRGQKR</sequence>
<dbReference type="AlphaFoldDB" id="A0A9X1U925"/>
<comment type="caution">
    <text evidence="2">The sequence shown here is derived from an EMBL/GenBank/DDBJ whole genome shotgun (WGS) entry which is preliminary data.</text>
</comment>
<organism evidence="2 3">
    <name type="scientific">Bradyrhizobium zhengyangense</name>
    <dbReference type="NCBI Taxonomy" id="2911009"/>
    <lineage>
        <taxon>Bacteria</taxon>
        <taxon>Pseudomonadati</taxon>
        <taxon>Pseudomonadota</taxon>
        <taxon>Alphaproteobacteria</taxon>
        <taxon>Hyphomicrobiales</taxon>
        <taxon>Nitrobacteraceae</taxon>
        <taxon>Bradyrhizobium</taxon>
    </lineage>
</organism>